<dbReference type="FunFam" id="3.30.1490.20:FF:000018">
    <property type="entry name" value="Biotin carboxylase"/>
    <property type="match status" value="1"/>
</dbReference>
<evidence type="ECO:0000256" key="12">
    <source>
        <dbReference type="PROSITE-ProRule" id="PRU00409"/>
    </source>
</evidence>
<evidence type="ECO:0000256" key="1">
    <source>
        <dbReference type="ARBA" id="ARBA00003761"/>
    </source>
</evidence>
<sequence>MAMFKKILIANRGEIAVRVIRACRELGIKTVAVYSEADKESLHVYMADEAVCIGPPPASQSYLNIPNIISAALITNAEAIHPGYGFLAESARFAEICQDHGIVFIGPKKEVIESLGDKARAKKLMKEAGVPLLPGSEGLIEDEKQALRVAKEIGFPVLIKATAGGGGKGMRISYSPEELVKNIRLAKMEAEKNFGNPGVYIEKFIEEPRHVEIQILGDQYGNIVSLGERDCTIQRRYQKLIEESPSPVVNNRIREAMSRAAIKGAYKVGYVGPGTFEFLLDKDGKFYFMEVNTRIQVEHTVTEMVTGIDLVKWQILIAAGEKLDLKDITLRGHAIECRINAEDPDNNFAPSIGRIEKYIPPGGPFVRIDTHIYEGYEMVPYYDSLLAKVIAWGKDRDEAIARMKRALNEFVIRGLKTTIPLHLKILENSSFVKGDYSTNFLARRILVEE</sequence>
<feature type="domain" description="ATP-grasp" evidence="14">
    <location>
        <begin position="122"/>
        <end position="319"/>
    </location>
</feature>
<dbReference type="STRING" id="309799.DICTH_0897"/>
<evidence type="ECO:0000256" key="5">
    <source>
        <dbReference type="ARBA" id="ARBA00022598"/>
    </source>
</evidence>
<evidence type="ECO:0000256" key="4">
    <source>
        <dbReference type="ARBA" id="ARBA00013263"/>
    </source>
</evidence>
<dbReference type="InterPro" id="IPR016185">
    <property type="entry name" value="PreATP-grasp_dom_sf"/>
</dbReference>
<dbReference type="InterPro" id="IPR004549">
    <property type="entry name" value="Acetyl_CoA_COase_biotin_COase"/>
</dbReference>
<dbReference type="GO" id="GO:0006633">
    <property type="term" value="P:fatty acid biosynthetic process"/>
    <property type="evidence" value="ECO:0007669"/>
    <property type="project" value="UniProtKB-KW"/>
</dbReference>
<dbReference type="Gene3D" id="3.30.470.20">
    <property type="entry name" value="ATP-grasp fold, B domain"/>
    <property type="match status" value="1"/>
</dbReference>
<dbReference type="Pfam" id="PF00289">
    <property type="entry name" value="Biotin_carb_N"/>
    <property type="match status" value="1"/>
</dbReference>
<evidence type="ECO:0000256" key="9">
    <source>
        <dbReference type="ARBA" id="ARBA00022842"/>
    </source>
</evidence>
<dbReference type="Pfam" id="PF02786">
    <property type="entry name" value="CPSase_L_D2"/>
    <property type="match status" value="1"/>
</dbReference>
<keyword evidence="13" id="KW-0444">Lipid biosynthesis</keyword>
<organism evidence="16 17">
    <name type="scientific">Dictyoglomus thermophilum (strain ATCC 35947 / DSM 3960 / H-6-12)</name>
    <dbReference type="NCBI Taxonomy" id="309799"/>
    <lineage>
        <taxon>Bacteria</taxon>
        <taxon>Pseudomonadati</taxon>
        <taxon>Dictyoglomota</taxon>
        <taxon>Dictyoglomia</taxon>
        <taxon>Dictyoglomales</taxon>
        <taxon>Dictyoglomaceae</taxon>
        <taxon>Dictyoglomus</taxon>
    </lineage>
</organism>
<keyword evidence="6" id="KW-0479">Metal-binding</keyword>
<name>B5YE01_DICT6</name>
<evidence type="ECO:0000256" key="6">
    <source>
        <dbReference type="ARBA" id="ARBA00022723"/>
    </source>
</evidence>
<gene>
    <name evidence="16" type="primary">accC</name>
    <name evidence="16" type="ordered locus">DICTH_0897</name>
</gene>
<keyword evidence="13" id="KW-0276">Fatty acid metabolism</keyword>
<evidence type="ECO:0000313" key="17">
    <source>
        <dbReference type="Proteomes" id="UP000001733"/>
    </source>
</evidence>
<keyword evidence="13" id="KW-0275">Fatty acid biosynthesis</keyword>
<dbReference type="FunFam" id="3.40.50.20:FF:000010">
    <property type="entry name" value="Propionyl-CoA carboxylase subunit alpha"/>
    <property type="match status" value="1"/>
</dbReference>
<evidence type="ECO:0000256" key="10">
    <source>
        <dbReference type="ARBA" id="ARBA00023267"/>
    </source>
</evidence>
<dbReference type="AlphaFoldDB" id="B5YE01"/>
<comment type="catalytic activity">
    <reaction evidence="11 13">
        <text>N(6)-biotinyl-L-lysyl-[protein] + hydrogencarbonate + ATP = N(6)-carboxybiotinyl-L-lysyl-[protein] + ADP + phosphate + H(+)</text>
        <dbReference type="Rhea" id="RHEA:13501"/>
        <dbReference type="Rhea" id="RHEA-COMP:10505"/>
        <dbReference type="Rhea" id="RHEA-COMP:10506"/>
        <dbReference type="ChEBI" id="CHEBI:15378"/>
        <dbReference type="ChEBI" id="CHEBI:17544"/>
        <dbReference type="ChEBI" id="CHEBI:30616"/>
        <dbReference type="ChEBI" id="CHEBI:43474"/>
        <dbReference type="ChEBI" id="CHEBI:83144"/>
        <dbReference type="ChEBI" id="CHEBI:83145"/>
        <dbReference type="ChEBI" id="CHEBI:456216"/>
        <dbReference type="EC" id="6.3.4.14"/>
    </reaction>
</comment>
<dbReference type="UniPathway" id="UPA00655">
    <property type="reaction ID" value="UER00711"/>
</dbReference>
<dbReference type="InterPro" id="IPR051602">
    <property type="entry name" value="ACC_Biotin_Carboxylase"/>
</dbReference>
<evidence type="ECO:0000313" key="16">
    <source>
        <dbReference type="EMBL" id="ACI18632.1"/>
    </source>
</evidence>
<evidence type="ECO:0000259" key="15">
    <source>
        <dbReference type="PROSITE" id="PS50979"/>
    </source>
</evidence>
<dbReference type="GO" id="GO:2001295">
    <property type="term" value="P:malonyl-CoA biosynthetic process"/>
    <property type="evidence" value="ECO:0007669"/>
    <property type="project" value="UniProtKB-UniPathway"/>
</dbReference>
<dbReference type="Proteomes" id="UP000001733">
    <property type="component" value="Chromosome"/>
</dbReference>
<keyword evidence="7 12" id="KW-0547">Nucleotide-binding</keyword>
<feature type="domain" description="Biotin carboxylation" evidence="15">
    <location>
        <begin position="3"/>
        <end position="446"/>
    </location>
</feature>
<keyword evidence="8 12" id="KW-0067">ATP-binding</keyword>
<dbReference type="NCBIfam" id="NF006367">
    <property type="entry name" value="PRK08591.1"/>
    <property type="match status" value="1"/>
</dbReference>
<dbReference type="PANTHER" id="PTHR48095:SF2">
    <property type="entry name" value="BIOTIN CARBOXYLASE, CHLOROPLASTIC"/>
    <property type="match status" value="1"/>
</dbReference>
<keyword evidence="10 13" id="KW-0092">Biotin</keyword>
<evidence type="ECO:0000256" key="2">
    <source>
        <dbReference type="ARBA" id="ARBA00004956"/>
    </source>
</evidence>
<keyword evidence="17" id="KW-1185">Reference proteome</keyword>
<dbReference type="InterPro" id="IPR005482">
    <property type="entry name" value="Biotin_COase_C"/>
</dbReference>
<evidence type="ECO:0000256" key="7">
    <source>
        <dbReference type="ARBA" id="ARBA00022741"/>
    </source>
</evidence>
<keyword evidence="13" id="KW-0443">Lipid metabolism</keyword>
<dbReference type="InterPro" id="IPR011761">
    <property type="entry name" value="ATP-grasp"/>
</dbReference>
<dbReference type="PROSITE" id="PS50975">
    <property type="entry name" value="ATP_GRASP"/>
    <property type="match status" value="1"/>
</dbReference>
<dbReference type="PaxDb" id="309799-DICTH_0897"/>
<dbReference type="eggNOG" id="COG0439">
    <property type="taxonomic scope" value="Bacteria"/>
</dbReference>
<dbReference type="FunFam" id="3.30.470.20:FF:000028">
    <property type="entry name" value="Methylcrotonoyl-CoA carboxylase subunit alpha, mitochondrial"/>
    <property type="match status" value="1"/>
</dbReference>
<dbReference type="EMBL" id="CP001146">
    <property type="protein sequence ID" value="ACI18632.1"/>
    <property type="molecule type" value="Genomic_DNA"/>
</dbReference>
<dbReference type="PANTHER" id="PTHR48095">
    <property type="entry name" value="PYRUVATE CARBOXYLASE SUBUNIT A"/>
    <property type="match status" value="1"/>
</dbReference>
<dbReference type="PROSITE" id="PS50979">
    <property type="entry name" value="BC"/>
    <property type="match status" value="1"/>
</dbReference>
<dbReference type="GO" id="GO:0004075">
    <property type="term" value="F:biotin carboxylase activity"/>
    <property type="evidence" value="ECO:0007669"/>
    <property type="project" value="UniProtKB-EC"/>
</dbReference>
<dbReference type="NCBIfam" id="TIGR00514">
    <property type="entry name" value="accC"/>
    <property type="match status" value="1"/>
</dbReference>
<evidence type="ECO:0000256" key="8">
    <source>
        <dbReference type="ARBA" id="ARBA00022840"/>
    </source>
</evidence>
<dbReference type="KEGG" id="dth:DICTH_0897"/>
<dbReference type="Pfam" id="PF02785">
    <property type="entry name" value="Biotin_carb_C"/>
    <property type="match status" value="1"/>
</dbReference>
<comment type="subunit">
    <text evidence="3 13">Acetyl-CoA carboxylase is a heterohexamer of biotin carboxyl carrier protein, biotin carboxylase and the two subunits of carboxyl transferase in a 2:2 complex.</text>
</comment>
<evidence type="ECO:0000259" key="14">
    <source>
        <dbReference type="PROSITE" id="PS50975"/>
    </source>
</evidence>
<dbReference type="SUPFAM" id="SSF56059">
    <property type="entry name" value="Glutathione synthetase ATP-binding domain-like"/>
    <property type="match status" value="1"/>
</dbReference>
<dbReference type="SUPFAM" id="SSF52440">
    <property type="entry name" value="PreATP-grasp domain"/>
    <property type="match status" value="1"/>
</dbReference>
<dbReference type="InterPro" id="IPR011764">
    <property type="entry name" value="Biotin_carboxylation_dom"/>
</dbReference>
<dbReference type="PROSITE" id="PS00867">
    <property type="entry name" value="CPSASE_2"/>
    <property type="match status" value="1"/>
</dbReference>
<dbReference type="HOGENOM" id="CLU_000395_3_2_0"/>
<evidence type="ECO:0000256" key="13">
    <source>
        <dbReference type="RuleBase" id="RU365063"/>
    </source>
</evidence>
<comment type="pathway">
    <text evidence="2 13">Lipid metabolism; malonyl-CoA biosynthesis; malonyl-CoA from acetyl-CoA: step 1/1.</text>
</comment>
<protein>
    <recommendedName>
        <fullName evidence="4 13">Biotin carboxylase</fullName>
        <ecNumber evidence="4 13">6.3.4.14</ecNumber>
    </recommendedName>
    <alternativeName>
        <fullName evidence="13">Acetyl-coenzyme A carboxylase biotin carboxylase subunit A</fullName>
    </alternativeName>
</protein>
<keyword evidence="9" id="KW-0460">Magnesium</keyword>
<dbReference type="GO" id="GO:0046872">
    <property type="term" value="F:metal ion binding"/>
    <property type="evidence" value="ECO:0007669"/>
    <property type="project" value="UniProtKB-KW"/>
</dbReference>
<comment type="function">
    <text evidence="1 13">This protein is a component of the acetyl coenzyme A carboxylase complex; first, biotin carboxylase catalyzes the carboxylation of the carrier protein and then the transcarboxylase transfers the carboxyl group to form malonyl-CoA.</text>
</comment>
<reference evidence="16 17" key="1">
    <citation type="journal article" date="2014" name="Genome Announc.">
        <title>Complete Genome Sequence of the Extreme Thermophile Dictyoglomus thermophilum H-6-12.</title>
        <authorList>
            <person name="Coil D.A."/>
            <person name="Badger J.H."/>
            <person name="Forberger H.C."/>
            <person name="Riggs F."/>
            <person name="Madupu R."/>
            <person name="Fedorova N."/>
            <person name="Ward N."/>
            <person name="Robb F.T."/>
            <person name="Eisen J.A."/>
        </authorList>
    </citation>
    <scope>NUCLEOTIDE SEQUENCE [LARGE SCALE GENOMIC DNA]</scope>
    <source>
        <strain evidence="17">ATCC 35947 / DSM 3960 / H-6-12</strain>
    </source>
</reference>
<dbReference type="PROSITE" id="PS00866">
    <property type="entry name" value="CPSASE_1"/>
    <property type="match status" value="1"/>
</dbReference>
<keyword evidence="5 13" id="KW-0436">Ligase</keyword>
<dbReference type="EC" id="6.3.4.14" evidence="4 13"/>
<evidence type="ECO:0000256" key="3">
    <source>
        <dbReference type="ARBA" id="ARBA00011750"/>
    </source>
</evidence>
<evidence type="ECO:0000256" key="11">
    <source>
        <dbReference type="ARBA" id="ARBA00048600"/>
    </source>
</evidence>
<proteinExistence type="predicted"/>
<accession>B5YE01</accession>
<dbReference type="InterPro" id="IPR005479">
    <property type="entry name" value="CPAse_ATP-bd"/>
</dbReference>
<dbReference type="GO" id="GO:0005524">
    <property type="term" value="F:ATP binding"/>
    <property type="evidence" value="ECO:0007669"/>
    <property type="project" value="UniProtKB-UniRule"/>
</dbReference>
<dbReference type="SUPFAM" id="SSF51246">
    <property type="entry name" value="Rudiment single hybrid motif"/>
    <property type="match status" value="1"/>
</dbReference>
<dbReference type="InterPro" id="IPR005481">
    <property type="entry name" value="BC-like_N"/>
</dbReference>
<dbReference type="InterPro" id="IPR011054">
    <property type="entry name" value="Rudment_hybrid_motif"/>
</dbReference>
<dbReference type="SMART" id="SM00878">
    <property type="entry name" value="Biotin_carb_C"/>
    <property type="match status" value="1"/>
</dbReference>